<reference evidence="2 3" key="1">
    <citation type="submission" date="2016-11" db="EMBL/GenBank/DDBJ databases">
        <authorList>
            <person name="Jaros S."/>
            <person name="Januszkiewicz K."/>
            <person name="Wedrychowicz H."/>
        </authorList>
    </citation>
    <scope>NUCLEOTIDE SEQUENCE [LARGE SCALE GENOMIC DNA]</scope>
    <source>
        <strain evidence="2 3">DSM 3074</strain>
    </source>
</reference>
<dbReference type="RefSeq" id="WP_052212064.1">
    <property type="nucleotide sequence ID" value="NZ_FQYW01000004.1"/>
</dbReference>
<organism evidence="2 3">
    <name type="scientific">Anaerovibrio lipolyticus DSM 3074</name>
    <dbReference type="NCBI Taxonomy" id="1120997"/>
    <lineage>
        <taxon>Bacteria</taxon>
        <taxon>Bacillati</taxon>
        <taxon>Bacillota</taxon>
        <taxon>Negativicutes</taxon>
        <taxon>Selenomonadales</taxon>
        <taxon>Selenomonadaceae</taxon>
        <taxon>Anaerovibrio</taxon>
    </lineage>
</organism>
<feature type="transmembrane region" description="Helical" evidence="1">
    <location>
        <begin position="6"/>
        <end position="26"/>
    </location>
</feature>
<dbReference type="Proteomes" id="UP000191240">
    <property type="component" value="Unassembled WGS sequence"/>
</dbReference>
<evidence type="ECO:0000256" key="1">
    <source>
        <dbReference type="SAM" id="Phobius"/>
    </source>
</evidence>
<dbReference type="AlphaFoldDB" id="A0A1M6AC55"/>
<dbReference type="EMBL" id="FQYW01000004">
    <property type="protein sequence ID" value="SHI33989.1"/>
    <property type="molecule type" value="Genomic_DNA"/>
</dbReference>
<accession>A0A1M6AC55</accession>
<evidence type="ECO:0000313" key="2">
    <source>
        <dbReference type="EMBL" id="SHI33989.1"/>
    </source>
</evidence>
<evidence type="ECO:0000313" key="3">
    <source>
        <dbReference type="Proteomes" id="UP000191240"/>
    </source>
</evidence>
<keyword evidence="1" id="KW-1133">Transmembrane helix</keyword>
<sequence length="133" mass="16108">MIANIISYVCLIGLIVFFLVAMRRILKRDNVINELILGFYDYQTISKEELISRMYQYACNDFRLKGLINKFNATEEDYTIIFDKLIYWANFKKRKRYIPVNSFFFYGSLKYLLQHKDDDAKPITMKMMNYFHF</sequence>
<gene>
    <name evidence="2" type="ORF">SAMN02745671_00265</name>
</gene>
<keyword evidence="1" id="KW-0812">Transmembrane</keyword>
<protein>
    <submittedName>
        <fullName evidence="2">Uncharacterized protein</fullName>
    </submittedName>
</protein>
<name>A0A1M6AC55_9FIRM</name>
<proteinExistence type="predicted"/>
<dbReference type="OrthoDB" id="1669216at2"/>
<keyword evidence="1" id="KW-0472">Membrane</keyword>